<dbReference type="Proteomes" id="UP001356427">
    <property type="component" value="Unassembled WGS sequence"/>
</dbReference>
<dbReference type="GO" id="GO:0008270">
    <property type="term" value="F:zinc ion binding"/>
    <property type="evidence" value="ECO:0007669"/>
    <property type="project" value="UniProtKB-KW"/>
</dbReference>
<feature type="compositionally biased region" description="Polar residues" evidence="11">
    <location>
        <begin position="317"/>
        <end position="348"/>
    </location>
</feature>
<proteinExistence type="predicted"/>
<dbReference type="GO" id="GO:0005634">
    <property type="term" value="C:nucleus"/>
    <property type="evidence" value="ECO:0007669"/>
    <property type="project" value="UniProtKB-SubCell"/>
</dbReference>
<keyword evidence="6" id="KW-0805">Transcription regulation</keyword>
<reference evidence="13 14" key="1">
    <citation type="submission" date="2021-04" db="EMBL/GenBank/DDBJ databases">
        <authorList>
            <person name="De Guttry C."/>
            <person name="Zahm M."/>
            <person name="Klopp C."/>
            <person name="Cabau C."/>
            <person name="Louis A."/>
            <person name="Berthelot C."/>
            <person name="Parey E."/>
            <person name="Roest Crollius H."/>
            <person name="Montfort J."/>
            <person name="Robinson-Rechavi M."/>
            <person name="Bucao C."/>
            <person name="Bouchez O."/>
            <person name="Gislard M."/>
            <person name="Lluch J."/>
            <person name="Milhes M."/>
            <person name="Lampietro C."/>
            <person name="Lopez Roques C."/>
            <person name="Donnadieu C."/>
            <person name="Braasch I."/>
            <person name="Desvignes T."/>
            <person name="Postlethwait J."/>
            <person name="Bobe J."/>
            <person name="Wedekind C."/>
            <person name="Guiguen Y."/>
        </authorList>
    </citation>
    <scope>NUCLEOTIDE SEQUENCE [LARGE SCALE GENOMIC DNA]</scope>
    <source>
        <strain evidence="13">Cs_M1</strain>
        <tissue evidence="13">Blood</tissue>
    </source>
</reference>
<evidence type="ECO:0000256" key="11">
    <source>
        <dbReference type="SAM" id="MobiDB-lite"/>
    </source>
</evidence>
<evidence type="ECO:0000256" key="8">
    <source>
        <dbReference type="ARBA" id="ARBA00023163"/>
    </source>
</evidence>
<evidence type="ECO:0000256" key="6">
    <source>
        <dbReference type="ARBA" id="ARBA00023015"/>
    </source>
</evidence>
<dbReference type="PROSITE" id="PS50157">
    <property type="entry name" value="ZINC_FINGER_C2H2_2"/>
    <property type="match status" value="2"/>
</dbReference>
<feature type="region of interest" description="Disordered" evidence="11">
    <location>
        <begin position="139"/>
        <end position="294"/>
    </location>
</feature>
<keyword evidence="5" id="KW-0862">Zinc</keyword>
<dbReference type="SMART" id="SM00355">
    <property type="entry name" value="ZnF_C2H2"/>
    <property type="match status" value="2"/>
</dbReference>
<gene>
    <name evidence="13" type="ORF">J4Q44_G00042170</name>
</gene>
<feature type="region of interest" description="Disordered" evidence="11">
    <location>
        <begin position="1"/>
        <end position="37"/>
    </location>
</feature>
<feature type="compositionally biased region" description="Basic and acidic residues" evidence="11">
    <location>
        <begin position="210"/>
        <end position="222"/>
    </location>
</feature>
<dbReference type="GO" id="GO:0003677">
    <property type="term" value="F:DNA binding"/>
    <property type="evidence" value="ECO:0007669"/>
    <property type="project" value="UniProtKB-KW"/>
</dbReference>
<dbReference type="InterPro" id="IPR013087">
    <property type="entry name" value="Znf_C2H2_type"/>
</dbReference>
<evidence type="ECO:0000256" key="10">
    <source>
        <dbReference type="PROSITE-ProRule" id="PRU00042"/>
    </source>
</evidence>
<dbReference type="InterPro" id="IPR050331">
    <property type="entry name" value="Zinc_finger"/>
</dbReference>
<dbReference type="EMBL" id="JAGTTL010000003">
    <property type="protein sequence ID" value="KAK6324875.1"/>
    <property type="molecule type" value="Genomic_DNA"/>
</dbReference>
<keyword evidence="8" id="KW-0804">Transcription</keyword>
<keyword evidence="4 10" id="KW-0863">Zinc-finger</keyword>
<evidence type="ECO:0000256" key="3">
    <source>
        <dbReference type="ARBA" id="ARBA00022737"/>
    </source>
</evidence>
<keyword evidence="2" id="KW-0479">Metal-binding</keyword>
<organism evidence="13 14">
    <name type="scientific">Coregonus suidteri</name>
    <dbReference type="NCBI Taxonomy" id="861788"/>
    <lineage>
        <taxon>Eukaryota</taxon>
        <taxon>Metazoa</taxon>
        <taxon>Chordata</taxon>
        <taxon>Craniata</taxon>
        <taxon>Vertebrata</taxon>
        <taxon>Euteleostomi</taxon>
        <taxon>Actinopterygii</taxon>
        <taxon>Neopterygii</taxon>
        <taxon>Teleostei</taxon>
        <taxon>Protacanthopterygii</taxon>
        <taxon>Salmoniformes</taxon>
        <taxon>Salmonidae</taxon>
        <taxon>Coregoninae</taxon>
        <taxon>Coregonus</taxon>
    </lineage>
</organism>
<feature type="domain" description="C2H2-type" evidence="12">
    <location>
        <begin position="393"/>
        <end position="420"/>
    </location>
</feature>
<evidence type="ECO:0000259" key="12">
    <source>
        <dbReference type="PROSITE" id="PS50157"/>
    </source>
</evidence>
<feature type="compositionally biased region" description="Polar residues" evidence="11">
    <location>
        <begin position="226"/>
        <end position="237"/>
    </location>
</feature>
<dbReference type="InterPro" id="IPR036236">
    <property type="entry name" value="Znf_C2H2_sf"/>
</dbReference>
<evidence type="ECO:0000256" key="7">
    <source>
        <dbReference type="ARBA" id="ARBA00023125"/>
    </source>
</evidence>
<dbReference type="Gene3D" id="3.30.160.60">
    <property type="entry name" value="Classic Zinc Finger"/>
    <property type="match status" value="2"/>
</dbReference>
<accession>A0AAN8R1F9</accession>
<feature type="region of interest" description="Disordered" evidence="11">
    <location>
        <begin position="317"/>
        <end position="352"/>
    </location>
</feature>
<evidence type="ECO:0000313" key="13">
    <source>
        <dbReference type="EMBL" id="KAK6324875.1"/>
    </source>
</evidence>
<keyword evidence="7" id="KW-0238">DNA-binding</keyword>
<evidence type="ECO:0000256" key="4">
    <source>
        <dbReference type="ARBA" id="ARBA00022771"/>
    </source>
</evidence>
<evidence type="ECO:0000313" key="14">
    <source>
        <dbReference type="Proteomes" id="UP001356427"/>
    </source>
</evidence>
<dbReference type="FunFam" id="3.30.160.60:FF:000646">
    <property type="entry name" value="Myeloid zinc finger 1"/>
    <property type="match status" value="1"/>
</dbReference>
<dbReference type="SUPFAM" id="SSF57667">
    <property type="entry name" value="beta-beta-alpha zinc fingers"/>
    <property type="match status" value="1"/>
</dbReference>
<dbReference type="PANTHER" id="PTHR16515:SF66">
    <property type="entry name" value="C2H2-TYPE DOMAIN-CONTAINING PROTEIN"/>
    <property type="match status" value="1"/>
</dbReference>
<dbReference type="PANTHER" id="PTHR16515">
    <property type="entry name" value="PR DOMAIN ZINC FINGER PROTEIN"/>
    <property type="match status" value="1"/>
</dbReference>
<sequence length="420" mass="45773">MVIEDNQTTPPPEPTEEPAEQHRTTHSLTESVDMEGGKPDLLLVKEETIEDGPESIDLLSGLKMGEQGGWLVANRGDWAAILDSQTQTGLAKGPGDNITEQGRTRGDIVESAVNDDLLISGVTGGRDWTSEVAGHKPWPRIRTIDQEPSLFLPESEPGPNREGQTLHHHTEHNLWTGGLNNLSPGGHQRDRGSNQGSSLQPRPFSSQSQCRDEAGPGADSDRPSCSYDTNTTVSMMNRGSHPGLQPSQRVVGDSPDGSLSGSLSSPSGSRLMPGEWVHRRPGLGPGSSLPQLPHGYPTNTDRVRMGIHHKRYLASNTVQNPNNNQTMARDQGGSSETNPPASTSSVVIGSQCGRPSVTTDVDKPYACPTCGKRFAKTKYMKQHQTVHTKERPFKCKLCYKSFSFLSYLIRHRSVHNREKS</sequence>
<keyword evidence="9" id="KW-0539">Nucleus</keyword>
<comment type="subcellular location">
    <subcellularLocation>
        <location evidence="1">Nucleus</location>
    </subcellularLocation>
</comment>
<feature type="compositionally biased region" description="Polar residues" evidence="11">
    <location>
        <begin position="193"/>
        <end position="209"/>
    </location>
</feature>
<evidence type="ECO:0000256" key="2">
    <source>
        <dbReference type="ARBA" id="ARBA00022723"/>
    </source>
</evidence>
<keyword evidence="14" id="KW-1185">Reference proteome</keyword>
<evidence type="ECO:0000256" key="5">
    <source>
        <dbReference type="ARBA" id="ARBA00022833"/>
    </source>
</evidence>
<evidence type="ECO:0000256" key="9">
    <source>
        <dbReference type="ARBA" id="ARBA00023242"/>
    </source>
</evidence>
<evidence type="ECO:0000256" key="1">
    <source>
        <dbReference type="ARBA" id="ARBA00004123"/>
    </source>
</evidence>
<comment type="caution">
    <text evidence="13">The sequence shown here is derived from an EMBL/GenBank/DDBJ whole genome shotgun (WGS) entry which is preliminary data.</text>
</comment>
<keyword evidence="3" id="KW-0677">Repeat</keyword>
<dbReference type="FunFam" id="3.30.160.60:FF:000030">
    <property type="entry name" value="Zinc finger protein 628"/>
    <property type="match status" value="1"/>
</dbReference>
<protein>
    <recommendedName>
        <fullName evidence="12">C2H2-type domain-containing protein</fullName>
    </recommendedName>
</protein>
<name>A0AAN8R1F9_9TELE</name>
<dbReference type="GO" id="GO:0010468">
    <property type="term" value="P:regulation of gene expression"/>
    <property type="evidence" value="ECO:0007669"/>
    <property type="project" value="TreeGrafter"/>
</dbReference>
<dbReference type="Pfam" id="PF00096">
    <property type="entry name" value="zf-C2H2"/>
    <property type="match status" value="2"/>
</dbReference>
<feature type="domain" description="C2H2-type" evidence="12">
    <location>
        <begin position="365"/>
        <end position="392"/>
    </location>
</feature>
<dbReference type="PROSITE" id="PS00028">
    <property type="entry name" value="ZINC_FINGER_C2H2_1"/>
    <property type="match status" value="2"/>
</dbReference>
<feature type="compositionally biased region" description="Low complexity" evidence="11">
    <location>
        <begin position="252"/>
        <end position="269"/>
    </location>
</feature>
<dbReference type="AlphaFoldDB" id="A0AAN8R1F9"/>